<keyword evidence="3" id="KW-1185">Reference proteome</keyword>
<feature type="region of interest" description="Disordered" evidence="1">
    <location>
        <begin position="1"/>
        <end position="138"/>
    </location>
</feature>
<feature type="compositionally biased region" description="Polar residues" evidence="1">
    <location>
        <begin position="91"/>
        <end position="102"/>
    </location>
</feature>
<dbReference type="InterPro" id="IPR027930">
    <property type="entry name" value="DUF4609"/>
</dbReference>
<feature type="compositionally biased region" description="Basic and acidic residues" evidence="1">
    <location>
        <begin position="1"/>
        <end position="18"/>
    </location>
</feature>
<reference evidence="2" key="2">
    <citation type="submission" date="2025-08" db="UniProtKB">
        <authorList>
            <consortium name="Ensembl"/>
        </authorList>
    </citation>
    <scope>IDENTIFICATION</scope>
    <source>
        <strain evidence="2">2N</strain>
    </source>
</reference>
<organism evidence="2 3">
    <name type="scientific">Cavia porcellus</name>
    <name type="common">Guinea pig</name>
    <dbReference type="NCBI Taxonomy" id="10141"/>
    <lineage>
        <taxon>Eukaryota</taxon>
        <taxon>Metazoa</taxon>
        <taxon>Chordata</taxon>
        <taxon>Craniata</taxon>
        <taxon>Vertebrata</taxon>
        <taxon>Euteleostomi</taxon>
        <taxon>Mammalia</taxon>
        <taxon>Eutheria</taxon>
        <taxon>Euarchontoglires</taxon>
        <taxon>Glires</taxon>
        <taxon>Rodentia</taxon>
        <taxon>Hystricomorpha</taxon>
        <taxon>Caviidae</taxon>
        <taxon>Cavia</taxon>
    </lineage>
</organism>
<dbReference type="GeneTree" id="ENSGT00390000014546"/>
<dbReference type="AlphaFoldDB" id="A0A286XNZ9"/>
<sequence length="138" mass="15376">MGLSKSKTEDRRDEEQKKGSSYFFTKSKDKLMEKQSQESRQADGESGKPSDNLLSTGTAAQRQPPASGEEKPDLKKSSKKKTVIPQIIITRASTETLNSYDSLGNEDQRTIHEQADWGPYSRHRNPSTAAAFTPQAKE</sequence>
<dbReference type="FunCoup" id="A0A286XNZ9">
    <property type="interactions" value="141"/>
</dbReference>
<feature type="compositionally biased region" description="Polar residues" evidence="1">
    <location>
        <begin position="52"/>
        <end position="61"/>
    </location>
</feature>
<evidence type="ECO:0000256" key="1">
    <source>
        <dbReference type="SAM" id="MobiDB-lite"/>
    </source>
</evidence>
<reference evidence="2" key="3">
    <citation type="submission" date="2025-09" db="UniProtKB">
        <authorList>
            <consortium name="Ensembl"/>
        </authorList>
    </citation>
    <scope>IDENTIFICATION</scope>
    <source>
        <strain evidence="2">2N</strain>
    </source>
</reference>
<name>A0A286XNZ9_CAVPO</name>
<reference evidence="3" key="1">
    <citation type="journal article" date="2011" name="Nature">
        <title>A high-resolution map of human evolutionary constraint using 29 mammals.</title>
        <authorList>
            <person name="Lindblad-Toh K."/>
            <person name="Garber M."/>
            <person name="Zuk O."/>
            <person name="Lin M.F."/>
            <person name="Parker B.J."/>
            <person name="Washietl S."/>
            <person name="Kheradpour P."/>
            <person name="Ernst J."/>
            <person name="Jordan G."/>
            <person name="Mauceli E."/>
            <person name="Ward L.D."/>
            <person name="Lowe C.B."/>
            <person name="Holloway A.K."/>
            <person name="Clamp M."/>
            <person name="Gnerre S."/>
            <person name="Alfoldi J."/>
            <person name="Beal K."/>
            <person name="Chang J."/>
            <person name="Clawson H."/>
            <person name="Cuff J."/>
            <person name="Di Palma F."/>
            <person name="Fitzgerald S."/>
            <person name="Flicek P."/>
            <person name="Guttman M."/>
            <person name="Hubisz M.J."/>
            <person name="Jaffe D.B."/>
            <person name="Jungreis I."/>
            <person name="Kent W.J."/>
            <person name="Kostka D."/>
            <person name="Lara M."/>
            <person name="Martins A.L."/>
            <person name="Massingham T."/>
            <person name="Moltke I."/>
            <person name="Raney B.J."/>
            <person name="Rasmussen M.D."/>
            <person name="Robinson J."/>
            <person name="Stark A."/>
            <person name="Vilella A.J."/>
            <person name="Wen J."/>
            <person name="Xie X."/>
            <person name="Zody M.C."/>
            <person name="Baldwin J."/>
            <person name="Bloom T."/>
            <person name="Chin C.W."/>
            <person name="Heiman D."/>
            <person name="Nicol R."/>
            <person name="Nusbaum C."/>
            <person name="Young S."/>
            <person name="Wilkinson J."/>
            <person name="Worley K.C."/>
            <person name="Kovar C.L."/>
            <person name="Muzny D.M."/>
            <person name="Gibbs R.A."/>
            <person name="Cree A."/>
            <person name="Dihn H.H."/>
            <person name="Fowler G."/>
            <person name="Jhangiani S."/>
            <person name="Joshi V."/>
            <person name="Lee S."/>
            <person name="Lewis L.R."/>
            <person name="Nazareth L.V."/>
            <person name="Okwuonu G."/>
            <person name="Santibanez J."/>
            <person name="Warren W.C."/>
            <person name="Mardis E.R."/>
            <person name="Weinstock G.M."/>
            <person name="Wilson R.K."/>
            <person name="Delehaunty K."/>
            <person name="Dooling D."/>
            <person name="Fronik C."/>
            <person name="Fulton L."/>
            <person name="Fulton B."/>
            <person name="Graves T."/>
            <person name="Minx P."/>
            <person name="Sodergren E."/>
            <person name="Birney E."/>
            <person name="Margulies E.H."/>
            <person name="Herrero J."/>
            <person name="Green E.D."/>
            <person name="Haussler D."/>
            <person name="Siepel A."/>
            <person name="Goldman N."/>
            <person name="Pollard K.S."/>
            <person name="Pedersen J.S."/>
            <person name="Lander E.S."/>
            <person name="Kellis M."/>
        </authorList>
    </citation>
    <scope>NUCLEOTIDE SEQUENCE [LARGE SCALE GENOMIC DNA]</scope>
    <source>
        <strain evidence="3">2N</strain>
    </source>
</reference>
<feature type="compositionally biased region" description="Basic and acidic residues" evidence="1">
    <location>
        <begin position="26"/>
        <end position="48"/>
    </location>
</feature>
<dbReference type="KEGG" id="cpoc:100731779"/>
<dbReference type="OrthoDB" id="9838277at2759"/>
<dbReference type="Bgee" id="ENSCPOG00000038142">
    <property type="expression patterns" value="Expressed in testis and 4 other cell types or tissues"/>
</dbReference>
<dbReference type="RefSeq" id="XP_003461253.2">
    <property type="nucleotide sequence ID" value="XM_003461205.5"/>
</dbReference>
<dbReference type="eggNOG" id="ENOG502TF19">
    <property type="taxonomic scope" value="Eukaryota"/>
</dbReference>
<proteinExistence type="predicted"/>
<dbReference type="Ensembl" id="ENSCPOT00000038547.1">
    <property type="protein sequence ID" value="ENSCPOP00000027237.1"/>
    <property type="gene ID" value="ENSCPOG00000038142.1"/>
</dbReference>
<dbReference type="Pfam" id="PF15382">
    <property type="entry name" value="DUF4609"/>
    <property type="match status" value="1"/>
</dbReference>
<accession>A0A286XNZ9</accession>
<feature type="compositionally biased region" description="Basic and acidic residues" evidence="1">
    <location>
        <begin position="106"/>
        <end position="115"/>
    </location>
</feature>
<dbReference type="GO" id="GO:0005737">
    <property type="term" value="C:cytoplasm"/>
    <property type="evidence" value="ECO:0007669"/>
    <property type="project" value="TreeGrafter"/>
</dbReference>
<dbReference type="Proteomes" id="UP000005447">
    <property type="component" value="Unassembled WGS sequence"/>
</dbReference>
<dbReference type="PANTHER" id="PTHR38649">
    <property type="entry name" value="SPERMATOGENESIS-ASSOCIATED PROTEIN 33"/>
    <property type="match status" value="1"/>
</dbReference>
<dbReference type="VEuPathDB" id="HostDB:ENSCPOG00000038142"/>
<evidence type="ECO:0000313" key="3">
    <source>
        <dbReference type="Proteomes" id="UP000005447"/>
    </source>
</evidence>
<dbReference type="GO" id="GO:0005634">
    <property type="term" value="C:nucleus"/>
    <property type="evidence" value="ECO:0007669"/>
    <property type="project" value="TreeGrafter"/>
</dbReference>
<protein>
    <submittedName>
        <fullName evidence="2">Spermatosis associated 33</fullName>
    </submittedName>
</protein>
<dbReference type="OMA" id="GPFYRHR"/>
<dbReference type="CTD" id="124045"/>
<dbReference type="GeneID" id="100731779"/>
<evidence type="ECO:0000313" key="2">
    <source>
        <dbReference type="Ensembl" id="ENSCPOP00000027237.1"/>
    </source>
</evidence>
<dbReference type="PANTHER" id="PTHR38649:SF1">
    <property type="entry name" value="SPERMATOGENESIS-ASSOCIATED PROTEIN 33"/>
    <property type="match status" value="1"/>
</dbReference>
<gene>
    <name evidence="2" type="primary">SPATA33</name>
</gene>
<dbReference type="EMBL" id="AAKN02056545">
    <property type="status" value="NOT_ANNOTATED_CDS"/>
    <property type="molecule type" value="Genomic_DNA"/>
</dbReference>
<dbReference type="InParanoid" id="A0A286XNZ9"/>